<gene>
    <name evidence="3" type="ORF">SAMN04488121_1031019</name>
</gene>
<evidence type="ECO:0000313" key="4">
    <source>
        <dbReference type="Proteomes" id="UP000199045"/>
    </source>
</evidence>
<feature type="transmembrane region" description="Helical" evidence="1">
    <location>
        <begin position="153"/>
        <end position="170"/>
    </location>
</feature>
<dbReference type="Proteomes" id="UP000199045">
    <property type="component" value="Unassembled WGS sequence"/>
</dbReference>
<sequence length="309" mass="34803">MSKSTKQYSPALQLVLITSFYVGFLILGALLSFILCPLFSGYSLTDLQNADLSLPAVSLTWKIFAFLDPVSMYLIPAILFVRITSPQPVEWLKLNKSIQLWPALFIILIMVLGQPIAGILYDWNYTWGMAQSSVQKVEDTAAISEAITKADNFAFFLINLLVFGLVPAIARECFFRGVLQQVFIKMMPKAPWLAIVITSVIFGASYVQWQWFVPVIFVGIQLGTIYYLTGNLKLAILGDFIFGSVNLVESYSRQLGWTTEDPLRPSATHWYTALICLIVTIGLVWYFRKRIPKPVAEIAYQEDIESIGK</sequence>
<protein>
    <submittedName>
        <fullName evidence="3">CAAX protease self-immunity</fullName>
    </submittedName>
</protein>
<dbReference type="GO" id="GO:0080120">
    <property type="term" value="P:CAAX-box protein maturation"/>
    <property type="evidence" value="ECO:0007669"/>
    <property type="project" value="UniProtKB-ARBA"/>
</dbReference>
<evidence type="ECO:0000313" key="3">
    <source>
        <dbReference type="EMBL" id="SDG26658.1"/>
    </source>
</evidence>
<dbReference type="GO" id="GO:0004175">
    <property type="term" value="F:endopeptidase activity"/>
    <property type="evidence" value="ECO:0007669"/>
    <property type="project" value="UniProtKB-ARBA"/>
</dbReference>
<feature type="domain" description="CAAX prenyl protease 2/Lysostaphin resistance protein A-like" evidence="2">
    <location>
        <begin position="155"/>
        <end position="238"/>
    </location>
</feature>
<feature type="transmembrane region" description="Helical" evidence="1">
    <location>
        <begin position="190"/>
        <end position="209"/>
    </location>
</feature>
<keyword evidence="3" id="KW-0378">Hydrolase</keyword>
<proteinExistence type="predicted"/>
<evidence type="ECO:0000256" key="1">
    <source>
        <dbReference type="SAM" id="Phobius"/>
    </source>
</evidence>
<dbReference type="EMBL" id="FNBN01000003">
    <property type="protein sequence ID" value="SDG26658.1"/>
    <property type="molecule type" value="Genomic_DNA"/>
</dbReference>
<dbReference type="AlphaFoldDB" id="A0A1G7SUL2"/>
<dbReference type="InterPro" id="IPR003675">
    <property type="entry name" value="Rce1/LyrA-like_dom"/>
</dbReference>
<feature type="transmembrane region" description="Helical" evidence="1">
    <location>
        <begin position="60"/>
        <end position="81"/>
    </location>
</feature>
<dbReference type="Pfam" id="PF02517">
    <property type="entry name" value="Rce1-like"/>
    <property type="match status" value="1"/>
</dbReference>
<evidence type="ECO:0000259" key="2">
    <source>
        <dbReference type="Pfam" id="PF02517"/>
    </source>
</evidence>
<dbReference type="OrthoDB" id="1523022at2"/>
<name>A0A1G7SUL2_CHIFI</name>
<keyword evidence="1" id="KW-0472">Membrane</keyword>
<organism evidence="3 4">
    <name type="scientific">Chitinophaga filiformis</name>
    <name type="common">Myxococcus filiformis</name>
    <name type="synonym">Flexibacter filiformis</name>
    <dbReference type="NCBI Taxonomy" id="104663"/>
    <lineage>
        <taxon>Bacteria</taxon>
        <taxon>Pseudomonadati</taxon>
        <taxon>Bacteroidota</taxon>
        <taxon>Chitinophagia</taxon>
        <taxon>Chitinophagales</taxon>
        <taxon>Chitinophagaceae</taxon>
        <taxon>Chitinophaga</taxon>
    </lineage>
</organism>
<keyword evidence="1" id="KW-0812">Transmembrane</keyword>
<feature type="transmembrane region" description="Helical" evidence="1">
    <location>
        <begin position="101"/>
        <end position="121"/>
    </location>
</feature>
<reference evidence="3 4" key="1">
    <citation type="submission" date="2016-10" db="EMBL/GenBank/DDBJ databases">
        <authorList>
            <person name="de Groot N.N."/>
        </authorList>
    </citation>
    <scope>NUCLEOTIDE SEQUENCE [LARGE SCALE GENOMIC DNA]</scope>
    <source>
        <strain evidence="3 4">DSM 527</strain>
    </source>
</reference>
<keyword evidence="3" id="KW-0645">Protease</keyword>
<dbReference type="STRING" id="104663.SAMN04488121_1031019"/>
<feature type="transmembrane region" description="Helical" evidence="1">
    <location>
        <begin position="269"/>
        <end position="287"/>
    </location>
</feature>
<dbReference type="GO" id="GO:0006508">
    <property type="term" value="P:proteolysis"/>
    <property type="evidence" value="ECO:0007669"/>
    <property type="project" value="UniProtKB-KW"/>
</dbReference>
<accession>A0A1G7SUL2</accession>
<keyword evidence="1" id="KW-1133">Transmembrane helix</keyword>
<feature type="transmembrane region" description="Helical" evidence="1">
    <location>
        <begin position="12"/>
        <end position="40"/>
    </location>
</feature>